<sequence length="478" mass="50136">MKYLLILGTLVVLAAGQNYGPVVFIDDGSFSCTAAGAFPDPNDSGKFYYCTDTDSGYKSTLISCWNGYTFDAKSQQCALQTPNDPRDGASTPAPIISVAVDTTERSSTARPTTVAVTTDAQPSTIVSTKAGDPDSTNVATKLETTTIASTTPTPIITTELLTTTTKVVSTTGQSTTPKVEPTTEKPISTTTQQSSTKASAPTINDGIFVCTALGAFPNPLTNKSFYYCVSENTGGYTSIKIECGEGTEYISSIETCGISGNGTTLEPEPFVCPGPGFFPDSSDETKFYYCFSDGKGGYIPVDLNCGAGAKFIANLGGCGIPTPDEVPTTTEANSDFKCSTEGAFADPDSDSNFYFCFPNGEAGFIPITLSCGAGQVFDADLLECIELDISSPKSPSESSTPLPIVCSAEGVFADPEDDTKFFYCFENPDGSGYREVLFTCPLGLVFDDQKKFCSKPEVPPSSTEVATTSQPGSTATSG</sequence>
<feature type="chain" id="PRO_5031426872" description="Chitin-binding type-2 domain-containing protein" evidence="7">
    <location>
        <begin position="17"/>
        <end position="478"/>
    </location>
</feature>
<protein>
    <recommendedName>
        <fullName evidence="8">Chitin-binding type-2 domain-containing protein</fullName>
    </recommendedName>
</protein>
<evidence type="ECO:0000256" key="6">
    <source>
        <dbReference type="SAM" id="MobiDB-lite"/>
    </source>
</evidence>
<evidence type="ECO:0000256" key="7">
    <source>
        <dbReference type="SAM" id="SignalP"/>
    </source>
</evidence>
<dbReference type="InterPro" id="IPR051940">
    <property type="entry name" value="Chitin_bind-dev_reg"/>
</dbReference>
<keyword evidence="10" id="KW-1185">Reference proteome</keyword>
<evidence type="ECO:0000256" key="3">
    <source>
        <dbReference type="ARBA" id="ARBA00022737"/>
    </source>
</evidence>
<gene>
    <name evidence="9" type="ORF">HERILL_LOCUS12376</name>
</gene>
<accession>A0A7R8UZ76</accession>
<keyword evidence="5" id="KW-0325">Glycoprotein</keyword>
<dbReference type="PANTHER" id="PTHR23301:SF0">
    <property type="entry name" value="CHITIN-BINDING TYPE-2 DOMAIN-CONTAINING PROTEIN-RELATED"/>
    <property type="match status" value="1"/>
</dbReference>
<name>A0A7R8UZ76_HERIL</name>
<proteinExistence type="predicted"/>
<evidence type="ECO:0000313" key="10">
    <source>
        <dbReference type="Proteomes" id="UP000594454"/>
    </source>
</evidence>
<organism evidence="9 10">
    <name type="scientific">Hermetia illucens</name>
    <name type="common">Black soldier fly</name>
    <dbReference type="NCBI Taxonomy" id="343691"/>
    <lineage>
        <taxon>Eukaryota</taxon>
        <taxon>Metazoa</taxon>
        <taxon>Ecdysozoa</taxon>
        <taxon>Arthropoda</taxon>
        <taxon>Hexapoda</taxon>
        <taxon>Insecta</taxon>
        <taxon>Pterygota</taxon>
        <taxon>Neoptera</taxon>
        <taxon>Endopterygota</taxon>
        <taxon>Diptera</taxon>
        <taxon>Brachycera</taxon>
        <taxon>Stratiomyomorpha</taxon>
        <taxon>Stratiomyidae</taxon>
        <taxon>Hermetiinae</taxon>
        <taxon>Hermetia</taxon>
    </lineage>
</organism>
<keyword evidence="4" id="KW-1015">Disulfide bond</keyword>
<feature type="domain" description="Chitin-binding type-2" evidence="8">
    <location>
        <begin position="403"/>
        <end position="464"/>
    </location>
</feature>
<evidence type="ECO:0000256" key="4">
    <source>
        <dbReference type="ARBA" id="ARBA00023157"/>
    </source>
</evidence>
<dbReference type="InParanoid" id="A0A7R8UZ76"/>
<reference evidence="9 10" key="1">
    <citation type="submission" date="2020-11" db="EMBL/GenBank/DDBJ databases">
        <authorList>
            <person name="Wallbank WR R."/>
            <person name="Pardo Diaz C."/>
            <person name="Kozak K."/>
            <person name="Martin S."/>
            <person name="Jiggins C."/>
            <person name="Moest M."/>
            <person name="Warren A I."/>
            <person name="Generalovic N T."/>
            <person name="Byers J.R.P. K."/>
            <person name="Montejo-Kovacevich G."/>
            <person name="Yen C E."/>
        </authorList>
    </citation>
    <scope>NUCLEOTIDE SEQUENCE [LARGE SCALE GENOMIC DNA]</scope>
</reference>
<dbReference type="OrthoDB" id="6020543at2759"/>
<feature type="compositionally biased region" description="Polar residues" evidence="6">
    <location>
        <begin position="460"/>
        <end position="478"/>
    </location>
</feature>
<dbReference type="Proteomes" id="UP000594454">
    <property type="component" value="Chromosome 5"/>
</dbReference>
<feature type="signal peptide" evidence="7">
    <location>
        <begin position="1"/>
        <end position="16"/>
    </location>
</feature>
<dbReference type="SUPFAM" id="SSF57625">
    <property type="entry name" value="Invertebrate chitin-binding proteins"/>
    <property type="match status" value="4"/>
</dbReference>
<keyword evidence="2 7" id="KW-0732">Signal</keyword>
<feature type="domain" description="Chitin-binding type-2" evidence="8">
    <location>
        <begin position="29"/>
        <end position="77"/>
    </location>
</feature>
<feature type="region of interest" description="Disordered" evidence="6">
    <location>
        <begin position="168"/>
        <end position="198"/>
    </location>
</feature>
<evidence type="ECO:0000256" key="2">
    <source>
        <dbReference type="ARBA" id="ARBA00022729"/>
    </source>
</evidence>
<dbReference type="SMART" id="SM00494">
    <property type="entry name" value="ChtBD2"/>
    <property type="match status" value="5"/>
</dbReference>
<evidence type="ECO:0000256" key="5">
    <source>
        <dbReference type="ARBA" id="ARBA00023180"/>
    </source>
</evidence>
<dbReference type="InterPro" id="IPR036508">
    <property type="entry name" value="Chitin-bd_dom_sf"/>
</dbReference>
<keyword evidence="3" id="KW-0677">Repeat</keyword>
<dbReference type="OMA" id="TTIQEYT"/>
<keyword evidence="1" id="KW-0147">Chitin-binding</keyword>
<dbReference type="GO" id="GO:0005576">
    <property type="term" value="C:extracellular region"/>
    <property type="evidence" value="ECO:0007669"/>
    <property type="project" value="InterPro"/>
</dbReference>
<dbReference type="GO" id="GO:0008061">
    <property type="term" value="F:chitin binding"/>
    <property type="evidence" value="ECO:0007669"/>
    <property type="project" value="UniProtKB-KW"/>
</dbReference>
<evidence type="ECO:0000313" key="9">
    <source>
        <dbReference type="EMBL" id="CAD7089850.1"/>
    </source>
</evidence>
<evidence type="ECO:0000259" key="8">
    <source>
        <dbReference type="PROSITE" id="PS50940"/>
    </source>
</evidence>
<dbReference type="Pfam" id="PF01607">
    <property type="entry name" value="CBM_14"/>
    <property type="match status" value="2"/>
</dbReference>
<dbReference type="PROSITE" id="PS50940">
    <property type="entry name" value="CHIT_BIND_II"/>
    <property type="match status" value="2"/>
</dbReference>
<dbReference type="InterPro" id="IPR002557">
    <property type="entry name" value="Chitin-bd_dom"/>
</dbReference>
<dbReference type="PANTHER" id="PTHR23301">
    <property type="entry name" value="CHITIN BINDING PERITROPHIN-A"/>
    <property type="match status" value="1"/>
</dbReference>
<evidence type="ECO:0000256" key="1">
    <source>
        <dbReference type="ARBA" id="ARBA00022669"/>
    </source>
</evidence>
<dbReference type="EMBL" id="LR899013">
    <property type="protein sequence ID" value="CAD7089850.1"/>
    <property type="molecule type" value="Genomic_DNA"/>
</dbReference>
<dbReference type="Gene3D" id="2.170.140.10">
    <property type="entry name" value="Chitin binding domain"/>
    <property type="match status" value="3"/>
</dbReference>
<feature type="region of interest" description="Disordered" evidence="6">
    <location>
        <begin position="455"/>
        <end position="478"/>
    </location>
</feature>
<dbReference type="AlphaFoldDB" id="A0A7R8UZ76"/>